<sequence>MKCTPTTATCRCMHTHSHMQTHVNIRVRYLHATDDGDTQLRGCTSLRRVAASVLQTSERRCQPTVPTSHSPTIWLPPTNASRFTPTDSHSTASNSLSPK</sequence>
<dbReference type="Proteomes" id="UP001209878">
    <property type="component" value="Unassembled WGS sequence"/>
</dbReference>
<evidence type="ECO:0000256" key="1">
    <source>
        <dbReference type="SAM" id="MobiDB-lite"/>
    </source>
</evidence>
<dbReference type="AlphaFoldDB" id="A0AAD9NJU1"/>
<keyword evidence="3" id="KW-1185">Reference proteome</keyword>
<accession>A0AAD9NJU1</accession>
<dbReference type="EMBL" id="JAODUO010000914">
    <property type="protein sequence ID" value="KAK2172972.1"/>
    <property type="molecule type" value="Genomic_DNA"/>
</dbReference>
<reference evidence="2" key="1">
    <citation type="journal article" date="2023" name="Mol. Biol. Evol.">
        <title>Third-Generation Sequencing Reveals the Adaptive Role of the Epigenome in Three Deep-Sea Polychaetes.</title>
        <authorList>
            <person name="Perez M."/>
            <person name="Aroh O."/>
            <person name="Sun Y."/>
            <person name="Lan Y."/>
            <person name="Juniper S.K."/>
            <person name="Young C.R."/>
            <person name="Angers B."/>
            <person name="Qian P.Y."/>
        </authorList>
    </citation>
    <scope>NUCLEOTIDE SEQUENCE</scope>
    <source>
        <strain evidence="2">R07B-5</strain>
    </source>
</reference>
<feature type="compositionally biased region" description="Polar residues" evidence="1">
    <location>
        <begin position="78"/>
        <end position="99"/>
    </location>
</feature>
<name>A0AAD9NJU1_RIDPI</name>
<gene>
    <name evidence="2" type="ORF">NP493_913g00027</name>
</gene>
<proteinExistence type="predicted"/>
<protein>
    <submittedName>
        <fullName evidence="2">Uncharacterized protein</fullName>
    </submittedName>
</protein>
<feature type="region of interest" description="Disordered" evidence="1">
    <location>
        <begin position="60"/>
        <end position="99"/>
    </location>
</feature>
<organism evidence="2 3">
    <name type="scientific">Ridgeia piscesae</name>
    <name type="common">Tubeworm</name>
    <dbReference type="NCBI Taxonomy" id="27915"/>
    <lineage>
        <taxon>Eukaryota</taxon>
        <taxon>Metazoa</taxon>
        <taxon>Spiralia</taxon>
        <taxon>Lophotrochozoa</taxon>
        <taxon>Annelida</taxon>
        <taxon>Polychaeta</taxon>
        <taxon>Sedentaria</taxon>
        <taxon>Canalipalpata</taxon>
        <taxon>Sabellida</taxon>
        <taxon>Siboglinidae</taxon>
        <taxon>Ridgeia</taxon>
    </lineage>
</organism>
<evidence type="ECO:0000313" key="3">
    <source>
        <dbReference type="Proteomes" id="UP001209878"/>
    </source>
</evidence>
<evidence type="ECO:0000313" key="2">
    <source>
        <dbReference type="EMBL" id="KAK2172972.1"/>
    </source>
</evidence>
<comment type="caution">
    <text evidence="2">The sequence shown here is derived from an EMBL/GenBank/DDBJ whole genome shotgun (WGS) entry which is preliminary data.</text>
</comment>